<evidence type="ECO:0000256" key="1">
    <source>
        <dbReference type="SAM" id="SignalP"/>
    </source>
</evidence>
<evidence type="ECO:0000313" key="3">
    <source>
        <dbReference type="Proteomes" id="UP000326396"/>
    </source>
</evidence>
<sequence>MLPLPSLIPLLQLLCVDHLPALICTDFHGVQLNISNDENLNFDNGYDWTETELSGGALIMHDLQDQLMHFSTGLRRQRTGISYPDLLELSAIDEPKRDGGG</sequence>
<dbReference type="OrthoDB" id="787201at2759"/>
<accession>A0A5N6PAN9</accession>
<name>A0A5N6PAN9_9ASTR</name>
<evidence type="ECO:0000313" key="2">
    <source>
        <dbReference type="EMBL" id="KAD6118769.1"/>
    </source>
</evidence>
<feature type="chain" id="PRO_5024363765" evidence="1">
    <location>
        <begin position="26"/>
        <end position="101"/>
    </location>
</feature>
<reference evidence="2 3" key="1">
    <citation type="submission" date="2019-05" db="EMBL/GenBank/DDBJ databases">
        <title>Mikania micrantha, genome provides insights into the molecular mechanism of rapid growth.</title>
        <authorList>
            <person name="Liu B."/>
        </authorList>
    </citation>
    <scope>NUCLEOTIDE SEQUENCE [LARGE SCALE GENOMIC DNA]</scope>
    <source>
        <strain evidence="2">NLD-2019</strain>
        <tissue evidence="2">Leaf</tissue>
    </source>
</reference>
<dbReference type="AlphaFoldDB" id="A0A5N6PAN9"/>
<proteinExistence type="predicted"/>
<keyword evidence="3" id="KW-1185">Reference proteome</keyword>
<protein>
    <submittedName>
        <fullName evidence="2">Uncharacterized protein</fullName>
    </submittedName>
</protein>
<dbReference type="Proteomes" id="UP000326396">
    <property type="component" value="Linkage Group LG13"/>
</dbReference>
<keyword evidence="1" id="KW-0732">Signal</keyword>
<dbReference type="EMBL" id="SZYD01000005">
    <property type="protein sequence ID" value="KAD6118769.1"/>
    <property type="molecule type" value="Genomic_DNA"/>
</dbReference>
<feature type="signal peptide" evidence="1">
    <location>
        <begin position="1"/>
        <end position="25"/>
    </location>
</feature>
<organism evidence="2 3">
    <name type="scientific">Mikania micrantha</name>
    <name type="common">bitter vine</name>
    <dbReference type="NCBI Taxonomy" id="192012"/>
    <lineage>
        <taxon>Eukaryota</taxon>
        <taxon>Viridiplantae</taxon>
        <taxon>Streptophyta</taxon>
        <taxon>Embryophyta</taxon>
        <taxon>Tracheophyta</taxon>
        <taxon>Spermatophyta</taxon>
        <taxon>Magnoliopsida</taxon>
        <taxon>eudicotyledons</taxon>
        <taxon>Gunneridae</taxon>
        <taxon>Pentapetalae</taxon>
        <taxon>asterids</taxon>
        <taxon>campanulids</taxon>
        <taxon>Asterales</taxon>
        <taxon>Asteraceae</taxon>
        <taxon>Asteroideae</taxon>
        <taxon>Heliantheae alliance</taxon>
        <taxon>Eupatorieae</taxon>
        <taxon>Mikania</taxon>
    </lineage>
</organism>
<comment type="caution">
    <text evidence="2">The sequence shown here is derived from an EMBL/GenBank/DDBJ whole genome shotgun (WGS) entry which is preliminary data.</text>
</comment>
<gene>
    <name evidence="2" type="ORF">E3N88_10040</name>
</gene>